<protein>
    <submittedName>
        <fullName evidence="2">Uncharacterized protein</fullName>
    </submittedName>
</protein>
<evidence type="ECO:0000256" key="1">
    <source>
        <dbReference type="SAM" id="MobiDB-lite"/>
    </source>
</evidence>
<evidence type="ECO:0000313" key="3">
    <source>
        <dbReference type="Proteomes" id="UP000265520"/>
    </source>
</evidence>
<dbReference type="EMBL" id="LXQA010255318">
    <property type="protein sequence ID" value="MCI38394.1"/>
    <property type="molecule type" value="Genomic_DNA"/>
</dbReference>
<comment type="caution">
    <text evidence="2">The sequence shown here is derived from an EMBL/GenBank/DDBJ whole genome shotgun (WGS) entry which is preliminary data.</text>
</comment>
<dbReference type="AlphaFoldDB" id="A0A392RQM5"/>
<feature type="region of interest" description="Disordered" evidence="1">
    <location>
        <begin position="1"/>
        <end position="33"/>
    </location>
</feature>
<dbReference type="Proteomes" id="UP000265520">
    <property type="component" value="Unassembled WGS sequence"/>
</dbReference>
<organism evidence="2 3">
    <name type="scientific">Trifolium medium</name>
    <dbReference type="NCBI Taxonomy" id="97028"/>
    <lineage>
        <taxon>Eukaryota</taxon>
        <taxon>Viridiplantae</taxon>
        <taxon>Streptophyta</taxon>
        <taxon>Embryophyta</taxon>
        <taxon>Tracheophyta</taxon>
        <taxon>Spermatophyta</taxon>
        <taxon>Magnoliopsida</taxon>
        <taxon>eudicotyledons</taxon>
        <taxon>Gunneridae</taxon>
        <taxon>Pentapetalae</taxon>
        <taxon>rosids</taxon>
        <taxon>fabids</taxon>
        <taxon>Fabales</taxon>
        <taxon>Fabaceae</taxon>
        <taxon>Papilionoideae</taxon>
        <taxon>50 kb inversion clade</taxon>
        <taxon>NPAAA clade</taxon>
        <taxon>Hologalegina</taxon>
        <taxon>IRL clade</taxon>
        <taxon>Trifolieae</taxon>
        <taxon>Trifolium</taxon>
    </lineage>
</organism>
<sequence>MQVGGNVDELIPKQQLQPPCQYEANDVAYTQHE</sequence>
<accession>A0A392RQM5</accession>
<feature type="non-terminal residue" evidence="2">
    <location>
        <position position="33"/>
    </location>
</feature>
<keyword evidence="3" id="KW-1185">Reference proteome</keyword>
<proteinExistence type="predicted"/>
<name>A0A392RQM5_9FABA</name>
<reference evidence="2 3" key="1">
    <citation type="journal article" date="2018" name="Front. Plant Sci.">
        <title>Red Clover (Trifolium pratense) and Zigzag Clover (T. medium) - A Picture of Genomic Similarities and Differences.</title>
        <authorList>
            <person name="Dluhosova J."/>
            <person name="Istvanek J."/>
            <person name="Nedelnik J."/>
            <person name="Repkova J."/>
        </authorList>
    </citation>
    <scope>NUCLEOTIDE SEQUENCE [LARGE SCALE GENOMIC DNA]</scope>
    <source>
        <strain evidence="3">cv. 10/8</strain>
        <tissue evidence="2">Leaf</tissue>
    </source>
</reference>
<evidence type="ECO:0000313" key="2">
    <source>
        <dbReference type="EMBL" id="MCI38394.1"/>
    </source>
</evidence>